<reference evidence="3 4" key="1">
    <citation type="submission" date="2017-06" db="EMBL/GenBank/DDBJ databases">
        <authorList>
            <person name="Kim H.J."/>
            <person name="Triplett B.A."/>
        </authorList>
    </citation>
    <scope>NUCLEOTIDE SEQUENCE [LARGE SCALE GENOMIC DNA]</scope>
    <source>
        <strain evidence="3 4">DSM 29339</strain>
    </source>
</reference>
<dbReference type="InterPro" id="IPR036409">
    <property type="entry name" value="Aldolase_II/adducin_N_sf"/>
</dbReference>
<dbReference type="GO" id="GO:0005856">
    <property type="term" value="C:cytoskeleton"/>
    <property type="evidence" value="ECO:0007669"/>
    <property type="project" value="TreeGrafter"/>
</dbReference>
<evidence type="ECO:0000313" key="3">
    <source>
        <dbReference type="EMBL" id="SNS85470.1"/>
    </source>
</evidence>
<evidence type="ECO:0000259" key="2">
    <source>
        <dbReference type="SMART" id="SM01007"/>
    </source>
</evidence>
<dbReference type="PANTHER" id="PTHR10672">
    <property type="entry name" value="ADDUCIN"/>
    <property type="match status" value="1"/>
</dbReference>
<dbReference type="PANTHER" id="PTHR10672:SF3">
    <property type="entry name" value="PROTEIN HU-LI TAI SHAO"/>
    <property type="match status" value="1"/>
</dbReference>
<organism evidence="3 4">
    <name type="scientific">Tropicimonas sediminicola</name>
    <dbReference type="NCBI Taxonomy" id="1031541"/>
    <lineage>
        <taxon>Bacteria</taxon>
        <taxon>Pseudomonadati</taxon>
        <taxon>Pseudomonadota</taxon>
        <taxon>Alphaproteobacteria</taxon>
        <taxon>Rhodobacterales</taxon>
        <taxon>Roseobacteraceae</taxon>
        <taxon>Tropicimonas</taxon>
    </lineage>
</organism>
<sequence length="259" mass="28608">MIAEGTTAVSLDDTRPNIAFWQERTDLAAAFRWTARLNMHEAVANHFSLAVNDAGTQFLINPNQAHFSRIRASDLLLLDANDPAALDRPDAPDPTAWGLHGSIHRRCPHARCVMHAHSIFSTVLASLADSTLPPIDQNTATFYGRTVIDEQFGGLAFEEEGERCASMLTDPKKKVMIMGNHGVLVLGDSVADAFNRLYYFERAAETYIRALQTGQPLRVLSHEIAEKTACELEDYPGQAEAHLSAIREILDTENSDYAT</sequence>
<dbReference type="Proteomes" id="UP000198426">
    <property type="component" value="Unassembled WGS sequence"/>
</dbReference>
<accession>A0A239HVK9</accession>
<dbReference type="AlphaFoldDB" id="A0A239HVK9"/>
<proteinExistence type="inferred from homology"/>
<dbReference type="Pfam" id="PF00596">
    <property type="entry name" value="Aldolase_II"/>
    <property type="match status" value="1"/>
</dbReference>
<dbReference type="SUPFAM" id="SSF53639">
    <property type="entry name" value="AraD/HMP-PK domain-like"/>
    <property type="match status" value="1"/>
</dbReference>
<name>A0A239HVK9_9RHOB</name>
<protein>
    <submittedName>
        <fullName evidence="3">Ribulose-5-phosphate 4-epimerase/Fuculose-1-phosphate aldolase</fullName>
    </submittedName>
</protein>
<evidence type="ECO:0000256" key="1">
    <source>
        <dbReference type="ARBA" id="ARBA00037961"/>
    </source>
</evidence>
<dbReference type="Gene3D" id="3.40.225.10">
    <property type="entry name" value="Class II aldolase/adducin N-terminal domain"/>
    <property type="match status" value="1"/>
</dbReference>
<gene>
    <name evidence="3" type="ORF">SAMN05421757_10458</name>
</gene>
<dbReference type="NCBIfam" id="NF005689">
    <property type="entry name" value="PRK07490.1"/>
    <property type="match status" value="1"/>
</dbReference>
<dbReference type="InterPro" id="IPR051017">
    <property type="entry name" value="Aldolase-II_Adducin_sf"/>
</dbReference>
<feature type="domain" description="Class II aldolase/adducin N-terminal" evidence="2">
    <location>
        <begin position="25"/>
        <end position="208"/>
    </location>
</feature>
<dbReference type="SMART" id="SM01007">
    <property type="entry name" value="Aldolase_II"/>
    <property type="match status" value="1"/>
</dbReference>
<comment type="similarity">
    <text evidence="1">Belongs to the aldolase class II family.</text>
</comment>
<keyword evidence="4" id="KW-1185">Reference proteome</keyword>
<dbReference type="GO" id="GO:0051015">
    <property type="term" value="F:actin filament binding"/>
    <property type="evidence" value="ECO:0007669"/>
    <property type="project" value="TreeGrafter"/>
</dbReference>
<dbReference type="EMBL" id="FZOY01000004">
    <property type="protein sequence ID" value="SNS85470.1"/>
    <property type="molecule type" value="Genomic_DNA"/>
</dbReference>
<evidence type="ECO:0000313" key="4">
    <source>
        <dbReference type="Proteomes" id="UP000198426"/>
    </source>
</evidence>
<dbReference type="InterPro" id="IPR001303">
    <property type="entry name" value="Aldolase_II/adducin_N"/>
</dbReference>